<feature type="non-terminal residue" evidence="1">
    <location>
        <position position="1"/>
    </location>
</feature>
<dbReference type="EMBL" id="HACA01020855">
    <property type="protein sequence ID" value="CDW38216.1"/>
    <property type="molecule type" value="Transcribed_RNA"/>
</dbReference>
<name>A0A0K2UKH6_LEPSM</name>
<organism evidence="1">
    <name type="scientific">Lepeophtheirus salmonis</name>
    <name type="common">Salmon louse</name>
    <name type="synonym">Caligus salmonis</name>
    <dbReference type="NCBI Taxonomy" id="72036"/>
    <lineage>
        <taxon>Eukaryota</taxon>
        <taxon>Metazoa</taxon>
        <taxon>Ecdysozoa</taxon>
        <taxon>Arthropoda</taxon>
        <taxon>Crustacea</taxon>
        <taxon>Multicrustacea</taxon>
        <taxon>Hexanauplia</taxon>
        <taxon>Copepoda</taxon>
        <taxon>Siphonostomatoida</taxon>
        <taxon>Caligidae</taxon>
        <taxon>Lepeophtheirus</taxon>
    </lineage>
</organism>
<dbReference type="AlphaFoldDB" id="A0A0K2UKH6"/>
<proteinExistence type="predicted"/>
<accession>A0A0K2UKH6</accession>
<sequence>FPFTVFLKLTRTQGNLVSYKNLVEGFSRPHSNCQTIPVWVTPHRSGTTVIDGCTKL</sequence>
<protein>
    <submittedName>
        <fullName evidence="1">Uncharacterized protein</fullName>
    </submittedName>
</protein>
<reference evidence="1" key="1">
    <citation type="submission" date="2014-05" db="EMBL/GenBank/DDBJ databases">
        <authorList>
            <person name="Chronopoulou M."/>
        </authorList>
    </citation>
    <scope>NUCLEOTIDE SEQUENCE</scope>
    <source>
        <tissue evidence="1">Whole organism</tissue>
    </source>
</reference>
<evidence type="ECO:0000313" key="1">
    <source>
        <dbReference type="EMBL" id="CDW38216.1"/>
    </source>
</evidence>